<proteinExistence type="predicted"/>
<organism evidence="1">
    <name type="scientific">uncultured Caudovirales phage</name>
    <dbReference type="NCBI Taxonomy" id="2100421"/>
    <lineage>
        <taxon>Viruses</taxon>
        <taxon>Duplodnaviria</taxon>
        <taxon>Heunggongvirae</taxon>
        <taxon>Uroviricota</taxon>
        <taxon>Caudoviricetes</taxon>
        <taxon>Peduoviridae</taxon>
        <taxon>Maltschvirus</taxon>
        <taxon>Maltschvirus maltsch</taxon>
    </lineage>
</organism>
<gene>
    <name evidence="1" type="ORF">UFOVP102_16</name>
</gene>
<dbReference type="EMBL" id="LR796228">
    <property type="protein sequence ID" value="CAB4128111.1"/>
    <property type="molecule type" value="Genomic_DNA"/>
</dbReference>
<name>A0A6J5L188_9CAUD</name>
<sequence>MSKTQYEISVITGKYTNKDGQEKNRYQRIGSVIETKNGPMIKFDCMPIVEGGWSGWAYMNAPKPKDFDESIDF</sequence>
<protein>
    <submittedName>
        <fullName evidence="1">Uncharacterized protein</fullName>
    </submittedName>
</protein>
<reference evidence="1" key="1">
    <citation type="submission" date="2020-04" db="EMBL/GenBank/DDBJ databases">
        <authorList>
            <person name="Chiriac C."/>
            <person name="Salcher M."/>
            <person name="Ghai R."/>
            <person name="Kavagutti S V."/>
        </authorList>
    </citation>
    <scope>NUCLEOTIDE SEQUENCE</scope>
</reference>
<evidence type="ECO:0000313" key="1">
    <source>
        <dbReference type="EMBL" id="CAB4128111.1"/>
    </source>
</evidence>
<accession>A0A6J5L188</accession>